<keyword evidence="1" id="KW-0346">Stress response</keyword>
<gene>
    <name evidence="6" type="ORF">BJ875DRAFT_459356</name>
</gene>
<evidence type="ECO:0000313" key="6">
    <source>
        <dbReference type="EMBL" id="KAG9235374.1"/>
    </source>
</evidence>
<dbReference type="Pfam" id="PF00011">
    <property type="entry name" value="HSP20"/>
    <property type="match status" value="1"/>
</dbReference>
<organism evidence="6 7">
    <name type="scientific">Amylocarpus encephaloides</name>
    <dbReference type="NCBI Taxonomy" id="45428"/>
    <lineage>
        <taxon>Eukaryota</taxon>
        <taxon>Fungi</taxon>
        <taxon>Dikarya</taxon>
        <taxon>Ascomycota</taxon>
        <taxon>Pezizomycotina</taxon>
        <taxon>Leotiomycetes</taxon>
        <taxon>Helotiales</taxon>
        <taxon>Helotiales incertae sedis</taxon>
        <taxon>Amylocarpus</taxon>
    </lineage>
</organism>
<feature type="region of interest" description="Disordered" evidence="4">
    <location>
        <begin position="134"/>
        <end position="181"/>
    </location>
</feature>
<dbReference type="CDD" id="cd06464">
    <property type="entry name" value="ACD_sHsps-like"/>
    <property type="match status" value="1"/>
</dbReference>
<dbReference type="InterPro" id="IPR031107">
    <property type="entry name" value="Small_HSP"/>
</dbReference>
<dbReference type="Gene3D" id="2.60.40.790">
    <property type="match status" value="1"/>
</dbReference>
<dbReference type="InterPro" id="IPR002068">
    <property type="entry name" value="A-crystallin/Hsp20_dom"/>
</dbReference>
<comment type="similarity">
    <text evidence="2 3">Belongs to the small heat shock protein (HSP20) family.</text>
</comment>
<evidence type="ECO:0000256" key="1">
    <source>
        <dbReference type="ARBA" id="ARBA00023016"/>
    </source>
</evidence>
<evidence type="ECO:0000256" key="3">
    <source>
        <dbReference type="RuleBase" id="RU003616"/>
    </source>
</evidence>
<sequence>MSYRAITRSPIIKTIAHQPTRNMSLFSHRFPYSSPEPSFHPLFRLLNDFDTFANPNSGSSFSQLNRFQPKFDVKEDASKYELHGELPGIAQKDVEIEFTDANTLTIRGRTVKTYEQGRRPVGAVEGAEMSGAITEGEKPASPKAHQASVEDESAVGNSREVVHKGADRDQHEEENTEKMWVSERSVGEFSRSFSFPGKIDQDAVRASMKDGILSILVPKAKVGAARKIQID</sequence>
<dbReference type="PROSITE" id="PS01031">
    <property type="entry name" value="SHSP"/>
    <property type="match status" value="1"/>
</dbReference>
<evidence type="ECO:0000259" key="5">
    <source>
        <dbReference type="PROSITE" id="PS01031"/>
    </source>
</evidence>
<dbReference type="InterPro" id="IPR008978">
    <property type="entry name" value="HSP20-like_chaperone"/>
</dbReference>
<evidence type="ECO:0000313" key="7">
    <source>
        <dbReference type="Proteomes" id="UP000824998"/>
    </source>
</evidence>
<proteinExistence type="inferred from homology"/>
<feature type="domain" description="SHSP" evidence="5">
    <location>
        <begin position="62"/>
        <end position="231"/>
    </location>
</feature>
<comment type="caution">
    <text evidence="6">The sequence shown here is derived from an EMBL/GenBank/DDBJ whole genome shotgun (WGS) entry which is preliminary data.</text>
</comment>
<protein>
    <submittedName>
        <fullName evidence="6">HSP20-like chaperone</fullName>
    </submittedName>
</protein>
<name>A0A9P7YKH9_9HELO</name>
<evidence type="ECO:0000256" key="2">
    <source>
        <dbReference type="PROSITE-ProRule" id="PRU00285"/>
    </source>
</evidence>
<dbReference type="SUPFAM" id="SSF49764">
    <property type="entry name" value="HSP20-like chaperones"/>
    <property type="match status" value="1"/>
</dbReference>
<evidence type="ECO:0000256" key="4">
    <source>
        <dbReference type="SAM" id="MobiDB-lite"/>
    </source>
</evidence>
<keyword evidence="7" id="KW-1185">Reference proteome</keyword>
<dbReference type="Proteomes" id="UP000824998">
    <property type="component" value="Unassembled WGS sequence"/>
</dbReference>
<feature type="compositionally biased region" description="Basic and acidic residues" evidence="4">
    <location>
        <begin position="160"/>
        <end position="181"/>
    </location>
</feature>
<dbReference type="EMBL" id="MU251434">
    <property type="protein sequence ID" value="KAG9235374.1"/>
    <property type="molecule type" value="Genomic_DNA"/>
</dbReference>
<dbReference type="AlphaFoldDB" id="A0A9P7YKH9"/>
<reference evidence="6" key="1">
    <citation type="journal article" date="2021" name="IMA Fungus">
        <title>Genomic characterization of three marine fungi, including Emericellopsis atlantica sp. nov. with signatures of a generalist lifestyle and marine biomass degradation.</title>
        <authorList>
            <person name="Hagestad O.C."/>
            <person name="Hou L."/>
            <person name="Andersen J.H."/>
            <person name="Hansen E.H."/>
            <person name="Altermark B."/>
            <person name="Li C."/>
            <person name="Kuhnert E."/>
            <person name="Cox R.J."/>
            <person name="Crous P.W."/>
            <person name="Spatafora J.W."/>
            <person name="Lail K."/>
            <person name="Amirebrahimi M."/>
            <person name="Lipzen A."/>
            <person name="Pangilinan J."/>
            <person name="Andreopoulos W."/>
            <person name="Hayes R.D."/>
            <person name="Ng V."/>
            <person name="Grigoriev I.V."/>
            <person name="Jackson S.A."/>
            <person name="Sutton T.D.S."/>
            <person name="Dobson A.D.W."/>
            <person name="Rama T."/>
        </authorList>
    </citation>
    <scope>NUCLEOTIDE SEQUENCE</scope>
    <source>
        <strain evidence="6">TRa018bII</strain>
    </source>
</reference>
<accession>A0A9P7YKH9</accession>
<dbReference type="OrthoDB" id="1431247at2759"/>
<dbReference type="PANTHER" id="PTHR11527">
    <property type="entry name" value="HEAT-SHOCK PROTEIN 20 FAMILY MEMBER"/>
    <property type="match status" value="1"/>
</dbReference>